<feature type="signal peptide" evidence="1">
    <location>
        <begin position="1"/>
        <end position="19"/>
    </location>
</feature>
<evidence type="ECO:0000313" key="2">
    <source>
        <dbReference type="EMBL" id="CEI67894.1"/>
    </source>
</evidence>
<dbReference type="GeneID" id="37259610"/>
<protein>
    <recommendedName>
        <fullName evidence="4">Lysine-specific metallo-endopeptidase domain-containing protein</fullName>
    </recommendedName>
</protein>
<dbReference type="Proteomes" id="UP000245910">
    <property type="component" value="Chromosome III"/>
</dbReference>
<evidence type="ECO:0008006" key="4">
    <source>
        <dbReference type="Google" id="ProtNLM"/>
    </source>
</evidence>
<dbReference type="OrthoDB" id="4914466at2759"/>
<keyword evidence="1" id="KW-0732">Signal</keyword>
<sequence>MKLISALVIILKLVSLTEAARWTLHKSCYDNDAYKSGMIQAMETAKSRSAFAVSKMTSINPFDSFIKLARLLTTSGDAGVLRGRYEKFAELNGPLGRDSGFADSTEWTGRTNPDRTDFILYCAPDLVEKDTGYGQKHPLDNARQRILLDTSALVMIRDDIKAGTWKNPEKKIAAVTETTPATLLPQDEAAKIPNTITFNPIWLNSMIQNGGLFASDETMEKMTKKGALAELQKSWTDKKRATPIDALVNDLATTIHHELFHLNAFGSHKDLPADDIGAYGWMNNVENKLRDNPDLMAILALIFDLKQNKKITVKKDGEMKK</sequence>
<accession>A0A2L2TAC2</accession>
<organism evidence="2 3">
    <name type="scientific">Fusarium venenatum</name>
    <dbReference type="NCBI Taxonomy" id="56646"/>
    <lineage>
        <taxon>Eukaryota</taxon>
        <taxon>Fungi</taxon>
        <taxon>Dikarya</taxon>
        <taxon>Ascomycota</taxon>
        <taxon>Pezizomycotina</taxon>
        <taxon>Sordariomycetes</taxon>
        <taxon>Hypocreomycetidae</taxon>
        <taxon>Hypocreales</taxon>
        <taxon>Nectriaceae</taxon>
        <taxon>Fusarium</taxon>
    </lineage>
</organism>
<evidence type="ECO:0000256" key="1">
    <source>
        <dbReference type="SAM" id="SignalP"/>
    </source>
</evidence>
<dbReference type="KEGG" id="fvn:FVRRES_07971"/>
<dbReference type="AlphaFoldDB" id="A0A2L2TAC2"/>
<evidence type="ECO:0000313" key="3">
    <source>
        <dbReference type="Proteomes" id="UP000245910"/>
    </source>
</evidence>
<name>A0A2L2TAC2_9HYPO</name>
<dbReference type="RefSeq" id="XP_025591609.1">
    <property type="nucleotide sequence ID" value="XM_025736671.2"/>
</dbReference>
<dbReference type="EMBL" id="LN649231">
    <property type="protein sequence ID" value="CEI67894.1"/>
    <property type="molecule type" value="Genomic_DNA"/>
</dbReference>
<reference evidence="3" key="1">
    <citation type="submission" date="2014-10" db="EMBL/GenBank/DDBJ databases">
        <authorList>
            <person name="King R."/>
        </authorList>
    </citation>
    <scope>NUCLEOTIDE SEQUENCE [LARGE SCALE GENOMIC DNA]</scope>
    <source>
        <strain evidence="3">A3/5</strain>
    </source>
</reference>
<proteinExistence type="predicted"/>
<feature type="chain" id="PRO_5014746719" description="Lysine-specific metallo-endopeptidase domain-containing protein" evidence="1">
    <location>
        <begin position="20"/>
        <end position="321"/>
    </location>
</feature>
<keyword evidence="3" id="KW-1185">Reference proteome</keyword>